<name>A0A8H4F012_MUCCL</name>
<evidence type="ECO:0000256" key="1">
    <source>
        <dbReference type="ARBA" id="ARBA00009796"/>
    </source>
</evidence>
<dbReference type="InterPro" id="IPR036249">
    <property type="entry name" value="Thioredoxin-like_sf"/>
</dbReference>
<dbReference type="Proteomes" id="UP000469890">
    <property type="component" value="Unassembled WGS sequence"/>
</dbReference>
<dbReference type="GO" id="GO:0045454">
    <property type="term" value="P:cell redox homeostasis"/>
    <property type="evidence" value="ECO:0007669"/>
    <property type="project" value="TreeGrafter"/>
</dbReference>
<evidence type="ECO:0000313" key="5">
    <source>
        <dbReference type="Proteomes" id="UP000469890"/>
    </source>
</evidence>
<dbReference type="InterPro" id="IPR000866">
    <property type="entry name" value="AhpC/TSA"/>
</dbReference>
<dbReference type="PROSITE" id="PS51352">
    <property type="entry name" value="THIOREDOXIN_2"/>
    <property type="match status" value="1"/>
</dbReference>
<dbReference type="GO" id="GO:0006979">
    <property type="term" value="P:response to oxidative stress"/>
    <property type="evidence" value="ECO:0007669"/>
    <property type="project" value="TreeGrafter"/>
</dbReference>
<protein>
    <submittedName>
        <fullName evidence="4">Thioredoxin-like protein</fullName>
    </submittedName>
</protein>
<dbReference type="GO" id="GO:0042744">
    <property type="term" value="P:hydrogen peroxide catabolic process"/>
    <property type="evidence" value="ECO:0007669"/>
    <property type="project" value="TreeGrafter"/>
</dbReference>
<dbReference type="EMBL" id="JAAECE010000005">
    <property type="protein sequence ID" value="KAF1800987.1"/>
    <property type="molecule type" value="Genomic_DNA"/>
</dbReference>
<sequence length="213" mass="23920">MTMLMTENSFTATSLECEVSNRKRRRVDDGVDSTLETNSTSTATSLLMVNPVTQQFNRQNMVAPDFNCSAVLHNEITRLQLSNLFLRYKAVVLFFYGCDFTPTACKDLALIHNNFERLASLNTLPLAMSTDTEMVHKAFLGQPSLGFIPSFPLVSDTTRSVSRHFNIINSETGLAQRSAFIIDSTRQVRFSFVVEDERLSHSIDTICNILGTF</sequence>
<organism evidence="4 5">
    <name type="scientific">Mucor circinelloides f. lusitanicus</name>
    <name type="common">Mucor racemosus var. lusitanicus</name>
    <dbReference type="NCBI Taxonomy" id="29924"/>
    <lineage>
        <taxon>Eukaryota</taxon>
        <taxon>Fungi</taxon>
        <taxon>Fungi incertae sedis</taxon>
        <taxon>Mucoromycota</taxon>
        <taxon>Mucoromycotina</taxon>
        <taxon>Mucoromycetes</taxon>
        <taxon>Mucorales</taxon>
        <taxon>Mucorineae</taxon>
        <taxon>Mucoraceae</taxon>
        <taxon>Mucor</taxon>
    </lineage>
</organism>
<dbReference type="InterPro" id="IPR013766">
    <property type="entry name" value="Thioredoxin_domain"/>
</dbReference>
<gene>
    <name evidence="4" type="ORF">FB192DRAFT_1383377</name>
</gene>
<dbReference type="GO" id="GO:0005829">
    <property type="term" value="C:cytosol"/>
    <property type="evidence" value="ECO:0007669"/>
    <property type="project" value="TreeGrafter"/>
</dbReference>
<dbReference type="Gene3D" id="3.40.30.10">
    <property type="entry name" value="Glutaredoxin"/>
    <property type="match status" value="1"/>
</dbReference>
<dbReference type="SUPFAM" id="SSF52833">
    <property type="entry name" value="Thioredoxin-like"/>
    <property type="match status" value="1"/>
</dbReference>
<comment type="similarity">
    <text evidence="1">Belongs to the peroxiredoxin family. AhpC/Prx1 subfamily.</text>
</comment>
<evidence type="ECO:0000259" key="3">
    <source>
        <dbReference type="PROSITE" id="PS51352"/>
    </source>
</evidence>
<reference evidence="4 5" key="1">
    <citation type="submission" date="2019-09" db="EMBL/GenBank/DDBJ databases">
        <authorList>
            <consortium name="DOE Joint Genome Institute"/>
            <person name="Mondo S.J."/>
            <person name="Navarro-Mendoza M.I."/>
            <person name="Perez-Arques C."/>
            <person name="Panchal S."/>
            <person name="Nicolas F.E."/>
            <person name="Ganguly P."/>
            <person name="Pangilinan J."/>
            <person name="Grigoriev I."/>
            <person name="Heitman J."/>
            <person name="Sanya K."/>
            <person name="Garre V."/>
        </authorList>
    </citation>
    <scope>NUCLEOTIDE SEQUENCE [LARGE SCALE GENOMIC DNA]</scope>
    <source>
        <strain evidence="4 5">MU402</strain>
    </source>
</reference>
<dbReference type="PANTHER" id="PTHR10681:SF128">
    <property type="entry name" value="THIOREDOXIN-DEPENDENT PEROXIDE REDUCTASE, MITOCHONDRIAL"/>
    <property type="match status" value="1"/>
</dbReference>
<proteinExistence type="inferred from homology"/>
<dbReference type="InterPro" id="IPR050217">
    <property type="entry name" value="Peroxiredoxin"/>
</dbReference>
<evidence type="ECO:0000256" key="2">
    <source>
        <dbReference type="ARBA" id="ARBA00023002"/>
    </source>
</evidence>
<accession>A0A8H4F012</accession>
<dbReference type="GO" id="GO:0008379">
    <property type="term" value="F:thioredoxin peroxidase activity"/>
    <property type="evidence" value="ECO:0007669"/>
    <property type="project" value="TreeGrafter"/>
</dbReference>
<comment type="caution">
    <text evidence="4">The sequence shown here is derived from an EMBL/GenBank/DDBJ whole genome shotgun (WGS) entry which is preliminary data.</text>
</comment>
<dbReference type="Pfam" id="PF00578">
    <property type="entry name" value="AhpC-TSA"/>
    <property type="match status" value="1"/>
</dbReference>
<dbReference type="PANTHER" id="PTHR10681">
    <property type="entry name" value="THIOREDOXIN PEROXIDASE"/>
    <property type="match status" value="1"/>
</dbReference>
<keyword evidence="2" id="KW-0560">Oxidoreductase</keyword>
<evidence type="ECO:0000313" key="4">
    <source>
        <dbReference type="EMBL" id="KAF1800987.1"/>
    </source>
</evidence>
<dbReference type="AlphaFoldDB" id="A0A8H4F012"/>
<dbReference type="GO" id="GO:0033554">
    <property type="term" value="P:cellular response to stress"/>
    <property type="evidence" value="ECO:0007669"/>
    <property type="project" value="TreeGrafter"/>
</dbReference>
<feature type="domain" description="Thioredoxin" evidence="3">
    <location>
        <begin position="57"/>
        <end position="213"/>
    </location>
</feature>